<feature type="domain" description="Toprim" evidence="1">
    <location>
        <begin position="207"/>
        <end position="289"/>
    </location>
</feature>
<dbReference type="EMBL" id="FLTS01000001">
    <property type="protein sequence ID" value="SBV37827.1"/>
    <property type="molecule type" value="Genomic_DNA"/>
</dbReference>
<dbReference type="InterPro" id="IPR045455">
    <property type="entry name" value="NrS-1_pol-like_helicase"/>
</dbReference>
<dbReference type="InterPro" id="IPR006171">
    <property type="entry name" value="TOPRIM_dom"/>
</dbReference>
<accession>A0A1Y5QBK1</accession>
<feature type="domain" description="NrS-1 polymerase-like helicase" evidence="2">
    <location>
        <begin position="517"/>
        <end position="625"/>
    </location>
</feature>
<protein>
    <submittedName>
        <fullName evidence="3">Gp1</fullName>
    </submittedName>
</protein>
<dbReference type="Gene3D" id="3.40.50.300">
    <property type="entry name" value="P-loop containing nucleotide triphosphate hydrolases"/>
    <property type="match status" value="1"/>
</dbReference>
<evidence type="ECO:0000313" key="3">
    <source>
        <dbReference type="EMBL" id="SBV37827.1"/>
    </source>
</evidence>
<reference evidence="3" key="1">
    <citation type="submission" date="2016-03" db="EMBL/GenBank/DDBJ databases">
        <authorList>
            <person name="Ploux O."/>
        </authorList>
    </citation>
    <scope>NUCLEOTIDE SEQUENCE</scope>
    <source>
        <strain evidence="3">UC10</strain>
    </source>
</reference>
<gene>
    <name evidence="3" type="ORF">STPYR_12770</name>
</gene>
<dbReference type="SUPFAM" id="SSF52540">
    <property type="entry name" value="P-loop containing nucleoside triphosphate hydrolases"/>
    <property type="match status" value="1"/>
</dbReference>
<evidence type="ECO:0000259" key="1">
    <source>
        <dbReference type="Pfam" id="PF13362"/>
    </source>
</evidence>
<dbReference type="Pfam" id="PF13362">
    <property type="entry name" value="Toprim_3"/>
    <property type="match status" value="1"/>
</dbReference>
<dbReference type="InterPro" id="IPR027417">
    <property type="entry name" value="P-loop_NTPase"/>
</dbReference>
<dbReference type="Pfam" id="PF19263">
    <property type="entry name" value="DUF5906"/>
    <property type="match status" value="1"/>
</dbReference>
<sequence length="806" mass="89492">MAVNYDDALSQLQSAGLLITSLEPTGKMVRTRTEGGGREKRGWYVLHTLNCDNGDQLIVGTYGVWQGNENGAQKIELKKRDQAFTAEQREALKRRLAEDRKRADAERRRLAERAAAMATRMWGKASEQGEADYLHSKGVQGFGVRYGKTGAAVLPMLDTHGNVHGLQILRSAAQAKAVNKPAKEFFPPGLVKKGHFHLIGGTPQWILLLAEGYATAASLHMATGYPVVVAFDAGNLLPVATALAKHYRGIKLLVCADDDTLQKCTRCKERLVLSDHPVTCPTCGEEHKAKNAGLLGADAAALAAHGATVLPAFADEPGRRTRFIDAGTKITDFNDLHAAEGLHIVRAQIEARITELSWRSPAEIPRASITTTGGAGKASLRPIGSIEELHERYALVYAQGGTVFDRQEHMLLSLSDMRDLCLRRELHRAWMESPGRQTVRVHEVDFDPSCTKPGVTCNLFGGWPTEPKQGTCDKLLQLLWHMCGNETNQRALYEWVLCWLAYPLQYPGAKMKSTIVIHGPQGTGKNMFFDEYMKLYGEYGRVLDQSALEDKFNDWASRKLFLLADEVVARTEVYHLKNKLKALITGDRIRINPKNIQAYEEDNHANMVFLSNEAMPVVLEEDDRRHAVIWTPVKLPASFYGEVMAEIAAGGTAALHHHLLSLDLGDFTNGSHPPMTDAKRELIGLSVDSPERFFDQLLGNDIPGLAPRPALSKEWYEAYKSWCSKEGIKNPAPAHKFINALVRKREVVHPDRARKRYVVLDRTEGPHGFLMIGDCTPKDGKTEATFLGEQVVLFRSQLNDYRGARA</sequence>
<dbReference type="InterPro" id="IPR034154">
    <property type="entry name" value="TOPRIM_DnaG/twinkle"/>
</dbReference>
<name>A0A1Y5QBK1_9GAMM</name>
<evidence type="ECO:0000259" key="2">
    <source>
        <dbReference type="Pfam" id="PF19263"/>
    </source>
</evidence>
<proteinExistence type="predicted"/>
<dbReference type="CDD" id="cd01029">
    <property type="entry name" value="TOPRIM_primases"/>
    <property type="match status" value="1"/>
</dbReference>
<organism evidence="3">
    <name type="scientific">uncultured Stenotrophomonas sp</name>
    <dbReference type="NCBI Taxonomy" id="165438"/>
    <lineage>
        <taxon>Bacteria</taxon>
        <taxon>Pseudomonadati</taxon>
        <taxon>Pseudomonadota</taxon>
        <taxon>Gammaproteobacteria</taxon>
        <taxon>Lysobacterales</taxon>
        <taxon>Lysobacteraceae</taxon>
        <taxon>Stenotrophomonas</taxon>
        <taxon>environmental samples</taxon>
    </lineage>
</organism>
<dbReference type="AlphaFoldDB" id="A0A1Y5QBK1"/>